<dbReference type="GO" id="GO:0004252">
    <property type="term" value="F:serine-type endopeptidase activity"/>
    <property type="evidence" value="ECO:0007669"/>
    <property type="project" value="InterPro"/>
</dbReference>
<comment type="subcellular location">
    <subcellularLocation>
        <location evidence="1">Secreted</location>
    </subcellularLocation>
</comment>
<evidence type="ECO:0000256" key="3">
    <source>
        <dbReference type="ARBA" id="ARBA00022670"/>
    </source>
</evidence>
<evidence type="ECO:0000256" key="2">
    <source>
        <dbReference type="ARBA" id="ARBA00022525"/>
    </source>
</evidence>
<dbReference type="GO" id="GO:0006508">
    <property type="term" value="P:proteolysis"/>
    <property type="evidence" value="ECO:0007669"/>
    <property type="project" value="UniProtKB-KW"/>
</dbReference>
<dbReference type="AlphaFoldDB" id="A0A2U9T401"/>
<name>A0A2U9T401_9GAMM</name>
<proteinExistence type="predicted"/>
<dbReference type="Proteomes" id="UP000249447">
    <property type="component" value="Chromosome"/>
</dbReference>
<dbReference type="Gene3D" id="2.60.120.260">
    <property type="entry name" value="Galactose-binding domain-like"/>
    <property type="match status" value="1"/>
</dbReference>
<gene>
    <name evidence="10" type="ORF">C9I47_0201</name>
</gene>
<organism evidence="10 11">
    <name type="scientific">Marilutibacter maris</name>
    <dbReference type="NCBI Taxonomy" id="1605891"/>
    <lineage>
        <taxon>Bacteria</taxon>
        <taxon>Pseudomonadati</taxon>
        <taxon>Pseudomonadota</taxon>
        <taxon>Gammaproteobacteria</taxon>
        <taxon>Lysobacterales</taxon>
        <taxon>Lysobacteraceae</taxon>
        <taxon>Marilutibacter</taxon>
    </lineage>
</organism>
<dbReference type="SUPFAM" id="SSF50494">
    <property type="entry name" value="Trypsin-like serine proteases"/>
    <property type="match status" value="1"/>
</dbReference>
<dbReference type="SUPFAM" id="SSF49785">
    <property type="entry name" value="Galactose-binding domain-like"/>
    <property type="match status" value="1"/>
</dbReference>
<keyword evidence="3" id="KW-0645">Protease</keyword>
<dbReference type="Gene3D" id="2.40.10.10">
    <property type="entry name" value="Trypsin-like serine proteases"/>
    <property type="match status" value="2"/>
</dbReference>
<dbReference type="Pfam" id="PF13365">
    <property type="entry name" value="Trypsin_2"/>
    <property type="match status" value="1"/>
</dbReference>
<reference evidence="10 11" key="1">
    <citation type="submission" date="2018-05" db="EMBL/GenBank/DDBJ databases">
        <title>The complete genome of Lysobacter maris HZ9B, a marine bacterium antagonistic against terrestrial plant pathogens.</title>
        <authorList>
            <person name="Zhang X.-Q."/>
        </authorList>
    </citation>
    <scope>NUCLEOTIDE SEQUENCE [LARGE SCALE GENOMIC DNA]</scope>
    <source>
        <strain evidence="10 11">HZ9B</strain>
    </source>
</reference>
<evidence type="ECO:0000256" key="6">
    <source>
        <dbReference type="ARBA" id="ARBA00023145"/>
    </source>
</evidence>
<dbReference type="PROSITE" id="PS51829">
    <property type="entry name" value="P_HOMO_B"/>
    <property type="match status" value="1"/>
</dbReference>
<dbReference type="InterPro" id="IPR007280">
    <property type="entry name" value="Peptidase_C_arc/bac"/>
</dbReference>
<evidence type="ECO:0000256" key="4">
    <source>
        <dbReference type="ARBA" id="ARBA00022801"/>
    </source>
</evidence>
<feature type="signal peptide" evidence="8">
    <location>
        <begin position="1"/>
        <end position="28"/>
    </location>
</feature>
<dbReference type="InterPro" id="IPR008979">
    <property type="entry name" value="Galactose-bd-like_sf"/>
</dbReference>
<dbReference type="PANTHER" id="PTHR36234:SF5">
    <property type="entry name" value="LYSYL ENDOPEPTIDASE"/>
    <property type="match status" value="1"/>
</dbReference>
<evidence type="ECO:0000256" key="8">
    <source>
        <dbReference type="SAM" id="SignalP"/>
    </source>
</evidence>
<feature type="domain" description="P/Homo B" evidence="9">
    <location>
        <begin position="535"/>
        <end position="649"/>
    </location>
</feature>
<evidence type="ECO:0000313" key="10">
    <source>
        <dbReference type="EMBL" id="AWV05927.1"/>
    </source>
</evidence>
<dbReference type="EMBL" id="CP029843">
    <property type="protein sequence ID" value="AWV05927.1"/>
    <property type="molecule type" value="Genomic_DNA"/>
</dbReference>
<dbReference type="FunFam" id="2.60.120.260:FF:000149">
    <property type="entry name" value="Leupeptin-inactivating enzyme 1"/>
    <property type="match status" value="1"/>
</dbReference>
<dbReference type="GO" id="GO:0005576">
    <property type="term" value="C:extracellular region"/>
    <property type="evidence" value="ECO:0007669"/>
    <property type="project" value="UniProtKB-SubCell"/>
</dbReference>
<dbReference type="KEGG" id="lmb:C9I47_0201"/>
<evidence type="ECO:0000259" key="9">
    <source>
        <dbReference type="PROSITE" id="PS51829"/>
    </source>
</evidence>
<keyword evidence="5" id="KW-0720">Serine protease</keyword>
<keyword evidence="6" id="KW-0865">Zymogen</keyword>
<keyword evidence="4" id="KW-0378">Hydrolase</keyword>
<dbReference type="Pfam" id="PF01483">
    <property type="entry name" value="P_proprotein"/>
    <property type="match status" value="1"/>
</dbReference>
<protein>
    <recommendedName>
        <fullName evidence="9">P/Homo B domain-containing protein</fullName>
    </recommendedName>
</protein>
<keyword evidence="8" id="KW-0732">Signal</keyword>
<dbReference type="Pfam" id="PF04151">
    <property type="entry name" value="PPC"/>
    <property type="match status" value="1"/>
</dbReference>
<dbReference type="FunFam" id="2.60.120.380:FF:000013">
    <property type="entry name" value="Alkaline serine protease"/>
    <property type="match status" value="1"/>
</dbReference>
<evidence type="ECO:0000256" key="5">
    <source>
        <dbReference type="ARBA" id="ARBA00022825"/>
    </source>
</evidence>
<dbReference type="InterPro" id="IPR002884">
    <property type="entry name" value="P_dom"/>
</dbReference>
<keyword evidence="11" id="KW-1185">Reference proteome</keyword>
<dbReference type="InterPro" id="IPR043504">
    <property type="entry name" value="Peptidase_S1_PA_chymotrypsin"/>
</dbReference>
<dbReference type="InterPro" id="IPR009003">
    <property type="entry name" value="Peptidase_S1_PA"/>
</dbReference>
<dbReference type="RefSeq" id="WP_223250224.1">
    <property type="nucleotide sequence ID" value="NZ_CP029843.1"/>
</dbReference>
<evidence type="ECO:0000313" key="11">
    <source>
        <dbReference type="Proteomes" id="UP000249447"/>
    </source>
</evidence>
<dbReference type="PANTHER" id="PTHR36234">
    <property type="entry name" value="LYSYL ENDOPEPTIDASE"/>
    <property type="match status" value="1"/>
</dbReference>
<accession>A0A2U9T401</accession>
<feature type="chain" id="PRO_5015923688" description="P/Homo B domain-containing protein" evidence="8">
    <location>
        <begin position="29"/>
        <end position="649"/>
    </location>
</feature>
<evidence type="ECO:0000256" key="7">
    <source>
        <dbReference type="SAM" id="MobiDB-lite"/>
    </source>
</evidence>
<evidence type="ECO:0000256" key="1">
    <source>
        <dbReference type="ARBA" id="ARBA00004613"/>
    </source>
</evidence>
<keyword evidence="2" id="KW-0964">Secreted</keyword>
<dbReference type="Gene3D" id="2.60.120.380">
    <property type="match status" value="1"/>
</dbReference>
<feature type="region of interest" description="Disordered" evidence="7">
    <location>
        <begin position="410"/>
        <end position="433"/>
    </location>
</feature>
<sequence length="649" mass="67682">MMKSVVSHSHPLALALLVSLGLSAPAIAAGPTEPGAAPVPVRIAAQREALISLHGRIGTTAAGNQRASVIRTDDAAFIKVHFEHFSLPEGVTLEVSNPDGSEVYHYSGDHRDAHTVDAALGQNGESSFSAMSISGPVAILRLVGTASEPWTSRHGVVVSHYLEGYPEAMLPELQDSGLLTPATDVNPTSICGTDDKRPVACYIDSDPDAYDRSRPVGRMLSSGGSLCTVWRVGPDNRLFTNNHCLSTSSGVAGAEFWFNYQRASCSSSTGATVTKVTGNQMLKTDAALDYTLFTVNNFAALEPFGYLGLDIGTVSVGDGMYIAQHPGGRMKELGVMDGSAACAVKSTTADGTSGEAGSDLGYTCDTEGGSSGSPVISRASNKVIALHHLGGCNNEGAKISRIWPQVASYFNNQVPDGDDGGTTPPPPGDELEKGVPVTGLAATTGNAVEYTMDVPAGASNLSFVMSGGSGDADLYVKFGSAPTDSSYDCRPYKNGNAETCSFANPQAGTWHVRVKAYSSFSGVSLVGDYGTGGGGDTQTYSNTSDYTINDNATVESPITVSGRSGNAPSNASVDVDIRHTYKGDLKVDLVAPDGSTYNIHNRSGGSADNVIGTYTLNLSSEALNGTWKLRVNDNANQDTGYIDSWNITF</sequence>